<proteinExistence type="inferred from homology"/>
<dbReference type="AlphaFoldDB" id="A0A814WRE6"/>
<dbReference type="Proteomes" id="UP000663870">
    <property type="component" value="Unassembled WGS sequence"/>
</dbReference>
<comment type="caution">
    <text evidence="2">The sequence shown here is derived from an EMBL/GenBank/DDBJ whole genome shotgun (WGS) entry which is preliminary data.</text>
</comment>
<dbReference type="InterPro" id="IPR036188">
    <property type="entry name" value="FAD/NAD-bd_sf"/>
</dbReference>
<dbReference type="GO" id="GO:0003676">
    <property type="term" value="F:nucleic acid binding"/>
    <property type="evidence" value="ECO:0007669"/>
    <property type="project" value="InterPro"/>
</dbReference>
<dbReference type="Gene3D" id="3.50.50.60">
    <property type="entry name" value="FAD/NAD(P)-binding domain"/>
    <property type="match status" value="1"/>
</dbReference>
<dbReference type="SUPFAM" id="SSF51905">
    <property type="entry name" value="FAD/NAD(P)-binding domain"/>
    <property type="match status" value="1"/>
</dbReference>
<dbReference type="EMBL" id="CAJNOL010000809">
    <property type="protein sequence ID" value="CAF1205938.1"/>
    <property type="molecule type" value="Genomic_DNA"/>
</dbReference>
<dbReference type="PANTHER" id="PTHR42877:SF2">
    <property type="entry name" value="FAD_NAD(P)-BINDING DOMAIN-CONTAINING PROTEIN"/>
    <property type="match status" value="1"/>
</dbReference>
<reference evidence="2" key="1">
    <citation type="submission" date="2021-02" db="EMBL/GenBank/DDBJ databases">
        <authorList>
            <person name="Nowell W R."/>
        </authorList>
    </citation>
    <scope>NUCLEOTIDE SEQUENCE</scope>
</reference>
<evidence type="ECO:0000256" key="1">
    <source>
        <dbReference type="ARBA" id="ARBA00010139"/>
    </source>
</evidence>
<organism evidence="2 3">
    <name type="scientific">Rotaria sordida</name>
    <dbReference type="NCBI Taxonomy" id="392033"/>
    <lineage>
        <taxon>Eukaryota</taxon>
        <taxon>Metazoa</taxon>
        <taxon>Spiralia</taxon>
        <taxon>Gnathifera</taxon>
        <taxon>Rotifera</taxon>
        <taxon>Eurotatoria</taxon>
        <taxon>Bdelloidea</taxon>
        <taxon>Philodinida</taxon>
        <taxon>Philodinidae</taxon>
        <taxon>Rotaria</taxon>
    </lineage>
</organism>
<sequence length="266" mass="29893">MDSAQSEVILAGDIALSDVERIVAAAAAESPPHSSMPTRPSNWVPIREQYRGQPRPLKIITIGAGFSGLTMAYKIQHQYKLGDHIQHVIYEKNLDIGGTWEYKHAQTIALFDTGFTISHVGHQLNISWTCVKNAIKRYCEHGTFKDLSRMGRPSKITPRTAHHLKRLTNGENQANVNIITQKLNDSSTWCVSSRRPPKSPDLNVVGELCGIIDKKLASKPINTKTDSQKRLQEEWDNIPNTLYRALVDSMSERIEKCLKAQEGHFL</sequence>
<protein>
    <recommendedName>
        <fullName evidence="4">Flavin-containing monooxygenase</fullName>
    </recommendedName>
</protein>
<evidence type="ECO:0000313" key="2">
    <source>
        <dbReference type="EMBL" id="CAF1205938.1"/>
    </source>
</evidence>
<evidence type="ECO:0008006" key="4">
    <source>
        <dbReference type="Google" id="ProtNLM"/>
    </source>
</evidence>
<keyword evidence="3" id="KW-1185">Reference proteome</keyword>
<dbReference type="InterPro" id="IPR051209">
    <property type="entry name" value="FAD-bind_Monooxygenase_sf"/>
</dbReference>
<name>A0A814WRE6_9BILA</name>
<comment type="similarity">
    <text evidence="1">Belongs to the FAD-binding monooxygenase family.</text>
</comment>
<dbReference type="PANTHER" id="PTHR42877">
    <property type="entry name" value="L-ORNITHINE N(5)-MONOOXYGENASE-RELATED"/>
    <property type="match status" value="1"/>
</dbReference>
<dbReference type="Pfam" id="PF13450">
    <property type="entry name" value="NAD_binding_8"/>
    <property type="match status" value="1"/>
</dbReference>
<evidence type="ECO:0000313" key="3">
    <source>
        <dbReference type="Proteomes" id="UP000663870"/>
    </source>
</evidence>
<accession>A0A814WRE6</accession>
<dbReference type="Gene3D" id="3.30.420.10">
    <property type="entry name" value="Ribonuclease H-like superfamily/Ribonuclease H"/>
    <property type="match status" value="1"/>
</dbReference>
<gene>
    <name evidence="2" type="ORF">JXQ802_LOCUS24682</name>
</gene>
<dbReference type="InterPro" id="IPR036397">
    <property type="entry name" value="RNaseH_sf"/>
</dbReference>